<proteinExistence type="predicted"/>
<sequence>MATINIEMMTITQVIASSNRDNNPRCCQKRIENLIIKPLFVRYLQLVRHYRKVKTMRNPFPLLLT</sequence>
<dbReference type="EMBL" id="MLJW01005063">
    <property type="protein sequence ID" value="OIQ68852.1"/>
    <property type="molecule type" value="Genomic_DNA"/>
</dbReference>
<gene>
    <name evidence="1" type="ORF">GALL_495490</name>
</gene>
<evidence type="ECO:0000313" key="1">
    <source>
        <dbReference type="EMBL" id="OIQ68852.1"/>
    </source>
</evidence>
<comment type="caution">
    <text evidence="1">The sequence shown here is derived from an EMBL/GenBank/DDBJ whole genome shotgun (WGS) entry which is preliminary data.</text>
</comment>
<name>A0A1J5PMN1_9ZZZZ</name>
<dbReference type="AlphaFoldDB" id="A0A1J5PMN1"/>
<reference evidence="1" key="1">
    <citation type="submission" date="2016-10" db="EMBL/GenBank/DDBJ databases">
        <title>Sequence of Gallionella enrichment culture.</title>
        <authorList>
            <person name="Poehlein A."/>
            <person name="Muehling M."/>
            <person name="Daniel R."/>
        </authorList>
    </citation>
    <scope>NUCLEOTIDE SEQUENCE</scope>
</reference>
<protein>
    <submittedName>
        <fullName evidence="1">Uncharacterized protein</fullName>
    </submittedName>
</protein>
<organism evidence="1">
    <name type="scientific">mine drainage metagenome</name>
    <dbReference type="NCBI Taxonomy" id="410659"/>
    <lineage>
        <taxon>unclassified sequences</taxon>
        <taxon>metagenomes</taxon>
        <taxon>ecological metagenomes</taxon>
    </lineage>
</organism>
<accession>A0A1J5PMN1</accession>